<reference evidence="9" key="1">
    <citation type="submission" date="2023-10" db="EMBL/GenBank/DDBJ databases">
        <title>A vampire's tale: a novel family of anti-platelet proteins from the marine snail Cumia reticulata.</title>
        <authorList>
            <person name="Modica M.V."/>
            <person name="Gerdol M."/>
            <person name="Fracarossi D."/>
            <person name="Cervelli M."/>
            <person name="Reinoso Sanchez J.F."/>
            <person name="Leone S."/>
            <person name="Tartaglia G."/>
            <person name="Milanetti E."/>
            <person name="Vassalli Q.A."/>
            <person name="Ruggeri Z.M."/>
            <person name="Oliverio M."/>
        </authorList>
    </citation>
    <scope>NUCLEOTIDE SEQUENCE</scope>
</reference>
<proteinExistence type="evidence at transcript level"/>
<dbReference type="SUPFAM" id="SSF53300">
    <property type="entry name" value="vWA-like"/>
    <property type="match status" value="2"/>
</dbReference>
<keyword evidence="3" id="KW-0597">Phosphoprotein</keyword>
<keyword evidence="5" id="KW-0677">Repeat</keyword>
<feature type="domain" description="VWFA" evidence="8">
    <location>
        <begin position="35"/>
        <end position="211"/>
    </location>
</feature>
<evidence type="ECO:0000256" key="2">
    <source>
        <dbReference type="ARBA" id="ARBA00022525"/>
    </source>
</evidence>
<comment type="subcellular location">
    <subcellularLocation>
        <location evidence="1">Secreted</location>
    </subcellularLocation>
</comment>
<dbReference type="InterPro" id="IPR002035">
    <property type="entry name" value="VWF_A"/>
</dbReference>
<dbReference type="InterPro" id="IPR036465">
    <property type="entry name" value="vWFA_dom_sf"/>
</dbReference>
<accession>A0AA96UUI6</accession>
<evidence type="ECO:0000256" key="7">
    <source>
        <dbReference type="SAM" id="SignalP"/>
    </source>
</evidence>
<dbReference type="CDD" id="cd01450">
    <property type="entry name" value="vWFA_subfamily_ECM"/>
    <property type="match status" value="2"/>
</dbReference>
<evidence type="ECO:0000256" key="4">
    <source>
        <dbReference type="ARBA" id="ARBA00022729"/>
    </source>
</evidence>
<feature type="chain" id="PRO_5041718187" evidence="7">
    <location>
        <begin position="23"/>
        <end position="425"/>
    </location>
</feature>
<evidence type="ECO:0000313" key="9">
    <source>
        <dbReference type="EMBL" id="WNX29088.1"/>
    </source>
</evidence>
<keyword evidence="2" id="KW-0964">Secreted</keyword>
<evidence type="ECO:0000259" key="8">
    <source>
        <dbReference type="PROSITE" id="PS50234"/>
    </source>
</evidence>
<keyword evidence="4 7" id="KW-0732">Signal</keyword>
<dbReference type="PROSITE" id="PS50234">
    <property type="entry name" value="VWFA"/>
    <property type="match status" value="2"/>
</dbReference>
<keyword evidence="6" id="KW-1015">Disulfide bond</keyword>
<dbReference type="EMBL" id="OR651425">
    <property type="protein sequence ID" value="WNX29088.1"/>
    <property type="molecule type" value="mRNA"/>
</dbReference>
<organism evidence="9">
    <name type="scientific">Colubraria reticulata</name>
    <dbReference type="NCBI Taxonomy" id="604273"/>
    <lineage>
        <taxon>Eukaryota</taxon>
        <taxon>Metazoa</taxon>
        <taxon>Spiralia</taxon>
        <taxon>Lophotrochozoa</taxon>
        <taxon>Mollusca</taxon>
        <taxon>Gastropoda</taxon>
        <taxon>Caenogastropoda</taxon>
        <taxon>Neogastropoda</taxon>
        <taxon>Buccinoidea</taxon>
        <taxon>Buccinidae</taxon>
        <taxon>Colubraria</taxon>
    </lineage>
</organism>
<dbReference type="InterPro" id="IPR050525">
    <property type="entry name" value="ECM_Assembly_Org"/>
</dbReference>
<protein>
    <submittedName>
        <fullName evidence="9">VWACP-5</fullName>
    </submittedName>
</protein>
<dbReference type="PANTHER" id="PTHR24020">
    <property type="entry name" value="COLLAGEN ALPHA"/>
    <property type="match status" value="1"/>
</dbReference>
<dbReference type="Gene3D" id="3.40.50.410">
    <property type="entry name" value="von Willebrand factor, type A domain"/>
    <property type="match status" value="2"/>
</dbReference>
<feature type="signal peptide" evidence="7">
    <location>
        <begin position="1"/>
        <end position="22"/>
    </location>
</feature>
<dbReference type="AlphaFoldDB" id="A0AA96UUI6"/>
<name>A0AA96UUI6_9CAEN</name>
<dbReference type="Pfam" id="PF00092">
    <property type="entry name" value="VWA"/>
    <property type="match status" value="2"/>
</dbReference>
<feature type="domain" description="VWFA" evidence="8">
    <location>
        <begin position="231"/>
        <end position="404"/>
    </location>
</feature>
<sequence>MELIHLLPVLLILCGNVPATSSAAPRVVPCVRPTEVVFLVDTSHFVDEDFLGQMAFIKSLLPYFNVSSTTTRMAAISYSKGAKVVFDLDTFSNTTGVQKGLGKVKFTKDQSLDSHTAIRLARKLLLHKSRKEASRNIVYFTNGKATEFDEALEEAREVRIKGILLFAVGVESKVDVEELGQLATEKNERFVFIAKAIKFLHRHKYLLAKHICSGTAPVIKPPAVRCNKPADIVFLVDTSRSMSYKDFSLELKFVQDMIRQFHVSRRTTRVAVVSYSSGFKEEISLDQFQSSGSTMKAVGSITFTKGDRRDSHEAIQHALDLLSHQPRDLAARVIIYITGGIATDADITLKVAERVRTKGILMFSVGVVQNANTEELGQIATRNTAQFVYSVNSLDGLSTISRSLGPRVCTAVRAAIQPQLPRAGS</sequence>
<dbReference type="PRINTS" id="PR00453">
    <property type="entry name" value="VWFADOMAIN"/>
</dbReference>
<dbReference type="GO" id="GO:0005576">
    <property type="term" value="C:extracellular region"/>
    <property type="evidence" value="ECO:0007669"/>
    <property type="project" value="UniProtKB-SubCell"/>
</dbReference>
<dbReference type="SMART" id="SM00327">
    <property type="entry name" value="VWA"/>
    <property type="match status" value="2"/>
</dbReference>
<evidence type="ECO:0000256" key="5">
    <source>
        <dbReference type="ARBA" id="ARBA00022737"/>
    </source>
</evidence>
<evidence type="ECO:0000256" key="6">
    <source>
        <dbReference type="ARBA" id="ARBA00023157"/>
    </source>
</evidence>
<dbReference type="PANTHER" id="PTHR24020:SF77">
    <property type="entry name" value="VON WILLEBRAND FACTOR A DOMAIN-CONTAINING PROTEIN 1"/>
    <property type="match status" value="1"/>
</dbReference>
<evidence type="ECO:0000256" key="1">
    <source>
        <dbReference type="ARBA" id="ARBA00004613"/>
    </source>
</evidence>
<evidence type="ECO:0000256" key="3">
    <source>
        <dbReference type="ARBA" id="ARBA00022553"/>
    </source>
</evidence>